<protein>
    <submittedName>
        <fullName evidence="10">Membrane-fusion protein</fullName>
    </submittedName>
</protein>
<feature type="domain" description="Multidrug resistance protein MdtA-like C-terminal permuted SH3" evidence="9">
    <location>
        <begin position="321"/>
        <end position="380"/>
    </location>
</feature>
<dbReference type="PANTHER" id="PTHR30469">
    <property type="entry name" value="MULTIDRUG RESISTANCE PROTEIN MDTA"/>
    <property type="match status" value="1"/>
</dbReference>
<dbReference type="InterPro" id="IPR030190">
    <property type="entry name" value="MacA_alpha-hairpin_sf"/>
</dbReference>
<evidence type="ECO:0000256" key="4">
    <source>
        <dbReference type="ARBA" id="ARBA00023054"/>
    </source>
</evidence>
<evidence type="ECO:0000259" key="7">
    <source>
        <dbReference type="Pfam" id="PF25917"/>
    </source>
</evidence>
<dbReference type="EMBL" id="UGSS01000002">
    <property type="protein sequence ID" value="SUB34506.1"/>
    <property type="molecule type" value="Genomic_DNA"/>
</dbReference>
<dbReference type="Gene3D" id="2.40.420.20">
    <property type="match status" value="1"/>
</dbReference>
<evidence type="ECO:0000256" key="5">
    <source>
        <dbReference type="SAM" id="Coils"/>
    </source>
</evidence>
<dbReference type="Proteomes" id="UP000254280">
    <property type="component" value="Unassembled WGS sequence"/>
</dbReference>
<dbReference type="Gene3D" id="2.40.30.170">
    <property type="match status" value="1"/>
</dbReference>
<comment type="similarity">
    <text evidence="2">Belongs to the membrane fusion protein (MFP) (TC 8.A.1) family.</text>
</comment>
<name>A0A379B7K6_9PAST</name>
<evidence type="ECO:0000256" key="3">
    <source>
        <dbReference type="ARBA" id="ARBA00022448"/>
    </source>
</evidence>
<feature type="domain" description="Multidrug resistance protein MdtA-like beta-barrel" evidence="8">
    <location>
        <begin position="231"/>
        <end position="317"/>
    </location>
</feature>
<evidence type="ECO:0000256" key="1">
    <source>
        <dbReference type="ARBA" id="ARBA00004236"/>
    </source>
</evidence>
<dbReference type="Gene3D" id="2.40.50.100">
    <property type="match status" value="1"/>
</dbReference>
<dbReference type="GO" id="GO:1990281">
    <property type="term" value="C:efflux pump complex"/>
    <property type="evidence" value="ECO:0007669"/>
    <property type="project" value="TreeGrafter"/>
</dbReference>
<feature type="coiled-coil region" evidence="5">
    <location>
        <begin position="107"/>
        <end position="189"/>
    </location>
</feature>
<dbReference type="GO" id="GO:0019898">
    <property type="term" value="C:extrinsic component of membrane"/>
    <property type="evidence" value="ECO:0007669"/>
    <property type="project" value="InterPro"/>
</dbReference>
<dbReference type="AlphaFoldDB" id="A0A379B7K6"/>
<feature type="transmembrane region" description="Helical" evidence="6">
    <location>
        <begin position="20"/>
        <end position="38"/>
    </location>
</feature>
<keyword evidence="6" id="KW-0472">Membrane</keyword>
<accession>A0A379B7K6</accession>
<dbReference type="InterPro" id="IPR006143">
    <property type="entry name" value="RND_pump_MFP"/>
</dbReference>
<sequence>MVIQPIIFIKAVILKIKIYLKYILLILLFILILLYFFGEKENRQDISFYVEKGNIHKTVSASGVLRAAEQVDIGAQVSGQIKHILVQEGQRVKKGDLLAIIDPSLAETDLKLAKTELENALANLDAKKINLKQLQSDWERQQRLTLTNATTKRETEETKSRLDIAKAEVRIAQSNLNSAEIKVEKAETELGYTEIRSPIDATVISVMAQSGQTLATSQQVPVLMKLADIDTMKVYAKISEADVIDLHPGLPVSFTLLGNPNYQFNGQLDAVKLAPVYITDLSDNANNAIYYYATFKIPNLEHKLRIAMTTEVTIMLDKRENVLTIPLSALGEMIEQDKYYVTLLRENGKKEQVTVKTGLKDESKIEIIEGLAEGDEVVLSVSAISPSNDSEIYSIGL</sequence>
<evidence type="ECO:0000313" key="11">
    <source>
        <dbReference type="Proteomes" id="UP000254280"/>
    </source>
</evidence>
<evidence type="ECO:0000259" key="8">
    <source>
        <dbReference type="Pfam" id="PF25944"/>
    </source>
</evidence>
<keyword evidence="6" id="KW-0812">Transmembrane</keyword>
<dbReference type="InterPro" id="IPR058626">
    <property type="entry name" value="MdtA-like_b-barrel"/>
</dbReference>
<dbReference type="Gene3D" id="6.10.140.1990">
    <property type="match status" value="1"/>
</dbReference>
<comment type="subcellular location">
    <subcellularLocation>
        <location evidence="1">Cell membrane</location>
    </subcellularLocation>
</comment>
<dbReference type="OrthoDB" id="9791520at2"/>
<proteinExistence type="inferred from homology"/>
<organism evidence="10 11">
    <name type="scientific">[Pasteurella] mairii</name>
    <dbReference type="NCBI Taxonomy" id="757"/>
    <lineage>
        <taxon>Bacteria</taxon>
        <taxon>Pseudomonadati</taxon>
        <taxon>Pseudomonadota</taxon>
        <taxon>Gammaproteobacteria</taxon>
        <taxon>Pasteurellales</taxon>
        <taxon>Pasteurellaceae</taxon>
    </lineage>
</organism>
<evidence type="ECO:0000256" key="6">
    <source>
        <dbReference type="SAM" id="Phobius"/>
    </source>
</evidence>
<dbReference type="Pfam" id="PF25944">
    <property type="entry name" value="Beta-barrel_RND"/>
    <property type="match status" value="1"/>
</dbReference>
<feature type="domain" description="Multidrug resistance protein MdtA-like barrel-sandwich hybrid" evidence="7">
    <location>
        <begin position="69"/>
        <end position="223"/>
    </location>
</feature>
<dbReference type="GO" id="GO:0030313">
    <property type="term" value="C:cell envelope"/>
    <property type="evidence" value="ECO:0007669"/>
    <property type="project" value="UniProtKB-SubCell"/>
</dbReference>
<gene>
    <name evidence="10" type="primary">acrA_2</name>
    <name evidence="10" type="ORF">NCTC10699_02177</name>
</gene>
<dbReference type="PANTHER" id="PTHR30469:SF33">
    <property type="entry name" value="SLR1207 PROTEIN"/>
    <property type="match status" value="1"/>
</dbReference>
<dbReference type="SUPFAM" id="SSF111369">
    <property type="entry name" value="HlyD-like secretion proteins"/>
    <property type="match status" value="1"/>
</dbReference>
<evidence type="ECO:0000256" key="2">
    <source>
        <dbReference type="ARBA" id="ARBA00009477"/>
    </source>
</evidence>
<reference evidence="10 11" key="1">
    <citation type="submission" date="2018-06" db="EMBL/GenBank/DDBJ databases">
        <authorList>
            <consortium name="Pathogen Informatics"/>
            <person name="Doyle S."/>
        </authorList>
    </citation>
    <scope>NUCLEOTIDE SEQUENCE [LARGE SCALE GENOMIC DNA]</scope>
    <source>
        <strain evidence="10 11">NCTC10699</strain>
    </source>
</reference>
<dbReference type="GO" id="GO:0015562">
    <property type="term" value="F:efflux transmembrane transporter activity"/>
    <property type="evidence" value="ECO:0007669"/>
    <property type="project" value="TreeGrafter"/>
</dbReference>
<evidence type="ECO:0000259" key="9">
    <source>
        <dbReference type="Pfam" id="PF25967"/>
    </source>
</evidence>
<keyword evidence="6" id="KW-1133">Transmembrane helix</keyword>
<dbReference type="InterPro" id="IPR058627">
    <property type="entry name" value="MdtA-like_C"/>
</dbReference>
<keyword evidence="3" id="KW-0813">Transport</keyword>
<dbReference type="GO" id="GO:1990195">
    <property type="term" value="C:macrolide transmembrane transporter complex"/>
    <property type="evidence" value="ECO:0007669"/>
    <property type="project" value="InterPro"/>
</dbReference>
<keyword evidence="11" id="KW-1185">Reference proteome</keyword>
<keyword evidence="4 5" id="KW-0175">Coiled coil</keyword>
<dbReference type="GO" id="GO:1990961">
    <property type="term" value="P:xenobiotic detoxification by transmembrane export across the plasma membrane"/>
    <property type="evidence" value="ECO:0007669"/>
    <property type="project" value="InterPro"/>
</dbReference>
<dbReference type="NCBIfam" id="TIGR01730">
    <property type="entry name" value="RND_mfp"/>
    <property type="match status" value="1"/>
</dbReference>
<evidence type="ECO:0000313" key="10">
    <source>
        <dbReference type="EMBL" id="SUB34506.1"/>
    </source>
</evidence>
<dbReference type="Pfam" id="PF25967">
    <property type="entry name" value="RND-MFP_C"/>
    <property type="match status" value="1"/>
</dbReference>
<dbReference type="Pfam" id="PF25917">
    <property type="entry name" value="BSH_RND"/>
    <property type="match status" value="1"/>
</dbReference>
<dbReference type="InterPro" id="IPR058625">
    <property type="entry name" value="MdtA-like_BSH"/>
</dbReference>